<proteinExistence type="predicted"/>
<sequence length="155" mass="16571">MFAFCVQEAGIQVELDRPGLLLPMRPHEPRNARRPADVCLPQWYGGLPAALDFAVTSPNQVAYVGTAANVALHASISYSETKRAHLNTAAACAAPGVTFLPMVCETSGVWAPEASAVLKQVARLPRGLGGRPVSFTVHCCSAFLWLSAQPMREPT</sequence>
<organism evidence="1 2">
    <name type="scientific">Polarella glacialis</name>
    <name type="common">Dinoflagellate</name>
    <dbReference type="NCBI Taxonomy" id="89957"/>
    <lineage>
        <taxon>Eukaryota</taxon>
        <taxon>Sar</taxon>
        <taxon>Alveolata</taxon>
        <taxon>Dinophyceae</taxon>
        <taxon>Suessiales</taxon>
        <taxon>Suessiaceae</taxon>
        <taxon>Polarella</taxon>
    </lineage>
</organism>
<evidence type="ECO:0000313" key="2">
    <source>
        <dbReference type="Proteomes" id="UP000654075"/>
    </source>
</evidence>
<protein>
    <submittedName>
        <fullName evidence="1">Uncharacterized protein</fullName>
    </submittedName>
</protein>
<gene>
    <name evidence="1" type="ORF">PGLA1383_LOCUS2467</name>
</gene>
<keyword evidence="2" id="KW-1185">Reference proteome</keyword>
<dbReference type="AlphaFoldDB" id="A0A813DBC6"/>
<reference evidence="1" key="1">
    <citation type="submission" date="2021-02" db="EMBL/GenBank/DDBJ databases">
        <authorList>
            <person name="Dougan E. K."/>
            <person name="Rhodes N."/>
            <person name="Thang M."/>
            <person name="Chan C."/>
        </authorList>
    </citation>
    <scope>NUCLEOTIDE SEQUENCE</scope>
</reference>
<evidence type="ECO:0000313" key="1">
    <source>
        <dbReference type="EMBL" id="CAE8583505.1"/>
    </source>
</evidence>
<dbReference type="EMBL" id="CAJNNV010000762">
    <property type="protein sequence ID" value="CAE8583505.1"/>
    <property type="molecule type" value="Genomic_DNA"/>
</dbReference>
<comment type="caution">
    <text evidence="1">The sequence shown here is derived from an EMBL/GenBank/DDBJ whole genome shotgun (WGS) entry which is preliminary data.</text>
</comment>
<name>A0A813DBC6_POLGL</name>
<accession>A0A813DBC6</accession>
<dbReference type="Proteomes" id="UP000654075">
    <property type="component" value="Unassembled WGS sequence"/>
</dbReference>